<feature type="compositionally biased region" description="Pro residues" evidence="1">
    <location>
        <begin position="73"/>
        <end position="83"/>
    </location>
</feature>
<evidence type="ECO:0000313" key="3">
    <source>
        <dbReference type="EMBL" id="MXP15575.1"/>
    </source>
</evidence>
<dbReference type="RefSeq" id="WP_160602075.1">
    <property type="nucleotide sequence ID" value="NZ_WTYU01000002.1"/>
</dbReference>
<keyword evidence="4" id="KW-1185">Reference proteome</keyword>
<gene>
    <name evidence="3" type="ORF">GRI44_12515</name>
</gene>
<accession>A0A6L7GJ10</accession>
<sequence>MAKMPRGLTADEQEAWERVAATVKPLARVKKTFATTNVKAAASSISTPVLQQSPLPIARLAKAPSAGRIPQPLIRPPTRPPLRPVGQGGLDSHWDKRLKTGSIDPDFSLDLHGHGLDAAHDRLETGIAQARAMGARLVLVVTGKPRPVDAADTATQRGAIRAKVLDWLAAGPHADAIAAIRKSHRRHGGDGAIYIVLRRGI</sequence>
<protein>
    <submittedName>
        <fullName evidence="3">DNA mismatch repair protein MutS</fullName>
    </submittedName>
</protein>
<dbReference type="OrthoDB" id="7165597at2"/>
<dbReference type="Gene3D" id="3.30.1370.110">
    <property type="match status" value="1"/>
</dbReference>
<dbReference type="PANTHER" id="PTHR35562:SF2">
    <property type="entry name" value="DNA ENDONUCLEASE SMRA-RELATED"/>
    <property type="match status" value="1"/>
</dbReference>
<dbReference type="PANTHER" id="PTHR35562">
    <property type="entry name" value="DNA ENDONUCLEASE SMRA-RELATED"/>
    <property type="match status" value="1"/>
</dbReference>
<proteinExistence type="predicted"/>
<dbReference type="SUPFAM" id="SSF160443">
    <property type="entry name" value="SMR domain-like"/>
    <property type="match status" value="1"/>
</dbReference>
<dbReference type="AlphaFoldDB" id="A0A6L7GJ10"/>
<dbReference type="Pfam" id="PF01713">
    <property type="entry name" value="Smr"/>
    <property type="match status" value="1"/>
</dbReference>
<evidence type="ECO:0000313" key="4">
    <source>
        <dbReference type="Proteomes" id="UP000473531"/>
    </source>
</evidence>
<feature type="domain" description="Smr" evidence="2">
    <location>
        <begin position="109"/>
        <end position="198"/>
    </location>
</feature>
<dbReference type="PROSITE" id="PS50828">
    <property type="entry name" value="SMR"/>
    <property type="match status" value="1"/>
</dbReference>
<evidence type="ECO:0000259" key="2">
    <source>
        <dbReference type="PROSITE" id="PS50828"/>
    </source>
</evidence>
<name>A0A6L7GJ10_9SPHN</name>
<dbReference type="InterPro" id="IPR036063">
    <property type="entry name" value="Smr_dom_sf"/>
</dbReference>
<dbReference type="EMBL" id="WTYU01000002">
    <property type="protein sequence ID" value="MXP15575.1"/>
    <property type="molecule type" value="Genomic_DNA"/>
</dbReference>
<comment type="caution">
    <text evidence="3">The sequence shown here is derived from an EMBL/GenBank/DDBJ whole genome shotgun (WGS) entry which is preliminary data.</text>
</comment>
<reference evidence="3 4" key="1">
    <citation type="submission" date="2019-12" db="EMBL/GenBank/DDBJ databases">
        <title>Genomic-based taxomic classification of the family Erythrobacteraceae.</title>
        <authorList>
            <person name="Xu L."/>
        </authorList>
    </citation>
    <scope>NUCLEOTIDE SEQUENCE [LARGE SCALE GENOMIC DNA]</scope>
    <source>
        <strain evidence="3 4">KCTC 52259</strain>
    </source>
</reference>
<evidence type="ECO:0000256" key="1">
    <source>
        <dbReference type="SAM" id="MobiDB-lite"/>
    </source>
</evidence>
<organism evidence="3 4">
    <name type="scientific">Allopontixanthobacter confluentis</name>
    <dbReference type="NCBI Taxonomy" id="1849021"/>
    <lineage>
        <taxon>Bacteria</taxon>
        <taxon>Pseudomonadati</taxon>
        <taxon>Pseudomonadota</taxon>
        <taxon>Alphaproteobacteria</taxon>
        <taxon>Sphingomonadales</taxon>
        <taxon>Erythrobacteraceae</taxon>
        <taxon>Allopontixanthobacter</taxon>
    </lineage>
</organism>
<dbReference type="InterPro" id="IPR002625">
    <property type="entry name" value="Smr_dom"/>
</dbReference>
<dbReference type="Proteomes" id="UP000473531">
    <property type="component" value="Unassembled WGS sequence"/>
</dbReference>
<feature type="region of interest" description="Disordered" evidence="1">
    <location>
        <begin position="68"/>
        <end position="91"/>
    </location>
</feature>